<reference evidence="1 2" key="1">
    <citation type="submission" date="2017-06" db="EMBL/GenBank/DDBJ databases">
        <title>Cmopartive genomic analysis of Ambrosia Fusariam Clade fungi.</title>
        <authorList>
            <person name="Stajich J.E."/>
            <person name="Carrillo J."/>
            <person name="Kijimoto T."/>
            <person name="Eskalen A."/>
            <person name="O'Donnell K."/>
            <person name="Kasson M."/>
        </authorList>
    </citation>
    <scope>NUCLEOTIDE SEQUENCE [LARGE SCALE GENOMIC DNA]</scope>
    <source>
        <strain evidence="1 2">NRRL 20438</strain>
    </source>
</reference>
<dbReference type="Proteomes" id="UP000288429">
    <property type="component" value="Unassembled WGS sequence"/>
</dbReference>
<sequence length="100" mass="11233">MSDGATAKELEDIKTHLTPEESQIVEILQSRRMIREDPFDIDSFTLDAIDGLAPNLEHGNLGLVMAKTPRLDTSHFYSPPFLDGLVPEIRKESTRHAFVV</sequence>
<comment type="caution">
    <text evidence="1">The sequence shown here is derived from an EMBL/GenBank/DDBJ whole genome shotgun (WGS) entry which is preliminary data.</text>
</comment>
<accession>A0A428STZ7</accession>
<organism evidence="1 2">
    <name type="scientific">Fusarium ambrosium</name>
    <dbReference type="NCBI Taxonomy" id="131363"/>
    <lineage>
        <taxon>Eukaryota</taxon>
        <taxon>Fungi</taxon>
        <taxon>Dikarya</taxon>
        <taxon>Ascomycota</taxon>
        <taxon>Pezizomycotina</taxon>
        <taxon>Sordariomycetes</taxon>
        <taxon>Hypocreomycetidae</taxon>
        <taxon>Hypocreales</taxon>
        <taxon>Nectriaceae</taxon>
        <taxon>Fusarium</taxon>
        <taxon>Fusarium solani species complex</taxon>
    </lineage>
</organism>
<protein>
    <submittedName>
        <fullName evidence="1">Uncharacterized protein</fullName>
    </submittedName>
</protein>
<keyword evidence="2" id="KW-1185">Reference proteome</keyword>
<dbReference type="EMBL" id="NIZV01000353">
    <property type="protein sequence ID" value="RSL93243.1"/>
    <property type="molecule type" value="Genomic_DNA"/>
</dbReference>
<evidence type="ECO:0000313" key="1">
    <source>
        <dbReference type="EMBL" id="RSL93243.1"/>
    </source>
</evidence>
<evidence type="ECO:0000313" key="2">
    <source>
        <dbReference type="Proteomes" id="UP000288429"/>
    </source>
</evidence>
<dbReference type="AlphaFoldDB" id="A0A428STZ7"/>
<gene>
    <name evidence="1" type="ORF">CDV31_014803</name>
</gene>
<proteinExistence type="predicted"/>
<name>A0A428STZ7_9HYPO</name>